<feature type="chain" id="PRO_5036505386" description="Peptidase S9 prolyl oligopeptidase catalytic domain-containing protein" evidence="2">
    <location>
        <begin position="19"/>
        <end position="793"/>
    </location>
</feature>
<dbReference type="GO" id="GO:0008236">
    <property type="term" value="F:serine-type peptidase activity"/>
    <property type="evidence" value="ECO:0007669"/>
    <property type="project" value="InterPro"/>
</dbReference>
<organism evidence="5">
    <name type="scientific">Anopheles coluzzii</name>
    <name type="common">African malaria mosquito</name>
    <dbReference type="NCBI Taxonomy" id="1518534"/>
    <lineage>
        <taxon>Eukaryota</taxon>
        <taxon>Metazoa</taxon>
        <taxon>Ecdysozoa</taxon>
        <taxon>Arthropoda</taxon>
        <taxon>Hexapoda</taxon>
        <taxon>Insecta</taxon>
        <taxon>Pterygota</taxon>
        <taxon>Neoptera</taxon>
        <taxon>Endopterygota</taxon>
        <taxon>Diptera</taxon>
        <taxon>Nematocera</taxon>
        <taxon>Culicoidea</taxon>
        <taxon>Culicidae</taxon>
        <taxon>Anophelinae</taxon>
        <taxon>Anopheles</taxon>
    </lineage>
</organism>
<dbReference type="Proteomes" id="UP000075882">
    <property type="component" value="Unassembled WGS sequence"/>
</dbReference>
<dbReference type="SUPFAM" id="SSF53474">
    <property type="entry name" value="alpha/beta-Hydrolases"/>
    <property type="match status" value="1"/>
</dbReference>
<dbReference type="VEuPathDB" id="VectorBase:ACON2_038980"/>
<keyword evidence="2" id="KW-0732">Signal</keyword>
<dbReference type="GO" id="GO:0006508">
    <property type="term" value="P:proteolysis"/>
    <property type="evidence" value="ECO:0007669"/>
    <property type="project" value="InterPro"/>
</dbReference>
<dbReference type="PANTHER" id="PTHR11731:SF193">
    <property type="entry name" value="DIPEPTIDYL PEPTIDASE 9"/>
    <property type="match status" value="1"/>
</dbReference>
<feature type="domain" description="Dipeptidylpeptidase IV N-terminal" evidence="4">
    <location>
        <begin position="175"/>
        <end position="336"/>
    </location>
</feature>
<feature type="signal peptide" evidence="2">
    <location>
        <begin position="1"/>
        <end position="18"/>
    </location>
</feature>
<accession>A0A8W7PPR6</accession>
<evidence type="ECO:0000256" key="2">
    <source>
        <dbReference type="SAM" id="SignalP"/>
    </source>
</evidence>
<dbReference type="InterPro" id="IPR050278">
    <property type="entry name" value="Serine_Prot_S9B/DPPIV"/>
</dbReference>
<dbReference type="InterPro" id="IPR029058">
    <property type="entry name" value="AB_hydrolase_fold"/>
</dbReference>
<dbReference type="Pfam" id="PF00930">
    <property type="entry name" value="DPPIV_N"/>
    <property type="match status" value="2"/>
</dbReference>
<dbReference type="EnsemblMetazoa" id="ACOM035576-RA">
    <property type="protein sequence ID" value="ACOM035576-PA.1"/>
    <property type="gene ID" value="ACOM035576"/>
</dbReference>
<evidence type="ECO:0000259" key="3">
    <source>
        <dbReference type="Pfam" id="PF00326"/>
    </source>
</evidence>
<proteinExistence type="predicted"/>
<feature type="domain" description="Dipeptidylpeptidase IV N-terminal" evidence="4">
    <location>
        <begin position="404"/>
        <end position="481"/>
    </location>
</feature>
<dbReference type="AlphaFoldDB" id="A0A8W7PPR6"/>
<dbReference type="InterPro" id="IPR001375">
    <property type="entry name" value="Peptidase_S9_cat"/>
</dbReference>
<evidence type="ECO:0000313" key="5">
    <source>
        <dbReference type="EnsemblMetazoa" id="ACOM035576-PA.1"/>
    </source>
</evidence>
<sequence length="793" mass="89048">MKIFIVLAVALAVAAGAAVEGGKAKRGVWDFGSGHESSFSSGGDFGGHDFGGLHKEEEHVKHVTIVKKVPVPYPVEVTKHVPVEVKVPYPVEVEKKVPVYVEKKVPVVVEKKVHVDRPVPYPVKVPVKVPVIHKEYVEVPKPYPVHVEKPVPVYIKKPVPTGTKPREGARNEVYRIVYEEVDESDVSLYTFPSSQSAGRDYEEYRFPRAGTPNAKSKLKLVQFRLSENLRITDVCIKELQCPLTFAFPWLEYIVRVGWTPDSRYVWAQLLDRPQQRLELVLLPVDNFCEIYSSSSSWVNVHDVLQFVELSEQEVTFLWASEESGFRHLYLVTSSLSPNGCSSSSSNNSTNHHSTNSQPTAHPKQQREGAHGTEVSSGGAGATDHSLPSMACIGSTLVARIVQKVTLTAGDWEVLGRNVWYDRARQLVYFMGLRETPLEKHLYVVSLAQPNQLRLLTMPGYSFTVEFNDDCTLFLQTYCNISTLPSWELVRIAHDSNTANGNGCSHGPSPPPTPIDALRLCSVGYLTEGGPSENTQYNPSIHSPQISSGDVLYAMVFKPHNFMLGVKYPTVLNVYGGPEVQTVSNTFKGMRQLRMHMLASQGYCVICVDSRGSRHRGVEFESYIRCRMGTVELSDQVEVLRILADQLGYIDMDRVAIHGWSYGGYLSLMGLVQYPEIFKVSIAGAPVTSWEYYDTGYTERYMDLPDSNRSGYAAGSVLNYIQKFPDEDNRLLIIHGLIDENVHFHHTSQLVSRLVRANKPYQLQVYPNERHSLRNLEASKHYETKLLSFLQNHL</sequence>
<dbReference type="GO" id="GO:0008239">
    <property type="term" value="F:dipeptidyl-peptidase activity"/>
    <property type="evidence" value="ECO:0007669"/>
    <property type="project" value="TreeGrafter"/>
</dbReference>
<dbReference type="PANTHER" id="PTHR11731">
    <property type="entry name" value="PROTEASE FAMILY S9B,C DIPEPTIDYL-PEPTIDASE IV-RELATED"/>
    <property type="match status" value="1"/>
</dbReference>
<feature type="compositionally biased region" description="Low complexity" evidence="1">
    <location>
        <begin position="340"/>
        <end position="356"/>
    </location>
</feature>
<dbReference type="Pfam" id="PF00326">
    <property type="entry name" value="Peptidase_S9"/>
    <property type="match status" value="1"/>
</dbReference>
<reference evidence="5" key="1">
    <citation type="submission" date="2022-08" db="UniProtKB">
        <authorList>
            <consortium name="EnsemblMetazoa"/>
        </authorList>
    </citation>
    <scope>IDENTIFICATION</scope>
</reference>
<evidence type="ECO:0000256" key="1">
    <source>
        <dbReference type="SAM" id="MobiDB-lite"/>
    </source>
</evidence>
<dbReference type="Gene3D" id="3.40.50.1820">
    <property type="entry name" value="alpha/beta hydrolase"/>
    <property type="match status" value="1"/>
</dbReference>
<feature type="domain" description="Peptidase S9 prolyl oligopeptidase catalytic" evidence="3">
    <location>
        <begin position="592"/>
        <end position="793"/>
    </location>
</feature>
<evidence type="ECO:0008006" key="6">
    <source>
        <dbReference type="Google" id="ProtNLM"/>
    </source>
</evidence>
<evidence type="ECO:0000259" key="4">
    <source>
        <dbReference type="Pfam" id="PF00930"/>
    </source>
</evidence>
<protein>
    <recommendedName>
        <fullName evidence="6">Peptidase S9 prolyl oligopeptidase catalytic domain-containing protein</fullName>
    </recommendedName>
</protein>
<feature type="region of interest" description="Disordered" evidence="1">
    <location>
        <begin position="340"/>
        <end position="382"/>
    </location>
</feature>
<dbReference type="Gene3D" id="2.140.10.30">
    <property type="entry name" value="Dipeptidylpeptidase IV, N-terminal domain"/>
    <property type="match status" value="2"/>
</dbReference>
<dbReference type="SUPFAM" id="SSF82171">
    <property type="entry name" value="DPP6 N-terminal domain-like"/>
    <property type="match status" value="1"/>
</dbReference>
<dbReference type="InterPro" id="IPR002469">
    <property type="entry name" value="Peptidase_S9B_N"/>
</dbReference>
<name>A0A8W7PPR6_ANOCL</name>